<comment type="caution">
    <text evidence="3">The sequence shown here is derived from an EMBL/GenBank/DDBJ whole genome shotgun (WGS) entry which is preliminary data.</text>
</comment>
<keyword evidence="1" id="KW-0378">Hydrolase</keyword>
<protein>
    <recommendedName>
        <fullName evidence="2">BD-FAE-like domain-containing protein</fullName>
    </recommendedName>
</protein>
<dbReference type="SUPFAM" id="SSF53474">
    <property type="entry name" value="alpha/beta-Hydrolases"/>
    <property type="match status" value="1"/>
</dbReference>
<dbReference type="InterPro" id="IPR029058">
    <property type="entry name" value="AB_hydrolase_fold"/>
</dbReference>
<organism evidence="3 4">
    <name type="scientific">Dictyobacter kobayashii</name>
    <dbReference type="NCBI Taxonomy" id="2014872"/>
    <lineage>
        <taxon>Bacteria</taxon>
        <taxon>Bacillati</taxon>
        <taxon>Chloroflexota</taxon>
        <taxon>Ktedonobacteria</taxon>
        <taxon>Ktedonobacterales</taxon>
        <taxon>Dictyobacteraceae</taxon>
        <taxon>Dictyobacter</taxon>
    </lineage>
</organism>
<dbReference type="AlphaFoldDB" id="A0A402AXS7"/>
<name>A0A402AXS7_9CHLR</name>
<evidence type="ECO:0000313" key="3">
    <source>
        <dbReference type="EMBL" id="GCE23922.1"/>
    </source>
</evidence>
<dbReference type="PANTHER" id="PTHR48081">
    <property type="entry name" value="AB HYDROLASE SUPERFAMILY PROTEIN C4A8.06C"/>
    <property type="match status" value="1"/>
</dbReference>
<evidence type="ECO:0000313" key="4">
    <source>
        <dbReference type="Proteomes" id="UP000287188"/>
    </source>
</evidence>
<reference evidence="4" key="1">
    <citation type="submission" date="2018-12" db="EMBL/GenBank/DDBJ databases">
        <title>Tengunoibacter tsumagoiensis gen. nov., sp. nov., Dictyobacter kobayashii sp. nov., D. alpinus sp. nov., and D. joshuensis sp. nov. and description of Dictyobacteraceae fam. nov. within the order Ktedonobacterales isolated from Tengu-no-mugimeshi.</title>
        <authorList>
            <person name="Wang C.M."/>
            <person name="Zheng Y."/>
            <person name="Sakai Y."/>
            <person name="Toyoda A."/>
            <person name="Minakuchi Y."/>
            <person name="Abe K."/>
            <person name="Yokota A."/>
            <person name="Yabe S."/>
        </authorList>
    </citation>
    <scope>NUCLEOTIDE SEQUENCE [LARGE SCALE GENOMIC DNA]</scope>
    <source>
        <strain evidence="4">Uno11</strain>
    </source>
</reference>
<feature type="domain" description="BD-FAE-like" evidence="2">
    <location>
        <begin position="31"/>
        <end position="228"/>
    </location>
</feature>
<sequence>MDVPSKRHKHGPVSAFHKLAYGPDPLQYGELYLPEGSGPYPVVQLIHGGFWRNAYDLTLMQGLAKNLVQHGIAAWNIEYRRVGDPGGAWPGTLLDVASATDHLNTLAPTYKLDLQRVVAVGHSAGGHLAFWLAGRHRLSPNSPLRTASTPLRLKGAISQAGVVDLEQAWQLHLGQGAVQELLQASLTKKPERYAEASPAALLPLGIPQVLIHGGADDRVPLKISQGYAQKARAAGDHVRLIELAGADHFVLIDPTSDAWQLTVEEIMLLLG</sequence>
<dbReference type="RefSeq" id="WP_126557238.1">
    <property type="nucleotide sequence ID" value="NZ_BIFS01000002.1"/>
</dbReference>
<keyword evidence="4" id="KW-1185">Reference proteome</keyword>
<dbReference type="OrthoDB" id="179999at2"/>
<dbReference type="Gene3D" id="3.40.50.1820">
    <property type="entry name" value="alpha/beta hydrolase"/>
    <property type="match status" value="1"/>
</dbReference>
<dbReference type="Pfam" id="PF20434">
    <property type="entry name" value="BD-FAE"/>
    <property type="match status" value="1"/>
</dbReference>
<evidence type="ECO:0000259" key="2">
    <source>
        <dbReference type="Pfam" id="PF20434"/>
    </source>
</evidence>
<proteinExistence type="predicted"/>
<dbReference type="GO" id="GO:0016787">
    <property type="term" value="F:hydrolase activity"/>
    <property type="evidence" value="ECO:0007669"/>
    <property type="project" value="UniProtKB-KW"/>
</dbReference>
<dbReference type="EMBL" id="BIFS01000002">
    <property type="protein sequence ID" value="GCE23922.1"/>
    <property type="molecule type" value="Genomic_DNA"/>
</dbReference>
<dbReference type="InterPro" id="IPR050300">
    <property type="entry name" value="GDXG_lipolytic_enzyme"/>
</dbReference>
<dbReference type="InterPro" id="IPR049492">
    <property type="entry name" value="BD-FAE-like_dom"/>
</dbReference>
<gene>
    <name evidence="3" type="ORF">KDK_77220</name>
</gene>
<evidence type="ECO:0000256" key="1">
    <source>
        <dbReference type="ARBA" id="ARBA00022801"/>
    </source>
</evidence>
<dbReference type="Proteomes" id="UP000287188">
    <property type="component" value="Unassembled WGS sequence"/>
</dbReference>
<accession>A0A402AXS7</accession>
<dbReference type="PANTHER" id="PTHR48081:SF33">
    <property type="entry name" value="KYNURENINE FORMAMIDASE"/>
    <property type="match status" value="1"/>
</dbReference>